<organism evidence="1 2">
    <name type="scientific">Blyttiomyces helicus</name>
    <dbReference type="NCBI Taxonomy" id="388810"/>
    <lineage>
        <taxon>Eukaryota</taxon>
        <taxon>Fungi</taxon>
        <taxon>Fungi incertae sedis</taxon>
        <taxon>Chytridiomycota</taxon>
        <taxon>Chytridiomycota incertae sedis</taxon>
        <taxon>Chytridiomycetes</taxon>
        <taxon>Chytridiomycetes incertae sedis</taxon>
        <taxon>Blyttiomyces</taxon>
    </lineage>
</organism>
<dbReference type="AlphaFoldDB" id="A0A4P9WE17"/>
<keyword evidence="2" id="KW-1185">Reference proteome</keyword>
<feature type="non-terminal residue" evidence="1">
    <location>
        <position position="102"/>
    </location>
</feature>
<evidence type="ECO:0000313" key="1">
    <source>
        <dbReference type="EMBL" id="RKO90622.1"/>
    </source>
</evidence>
<proteinExistence type="predicted"/>
<evidence type="ECO:0000313" key="2">
    <source>
        <dbReference type="Proteomes" id="UP000269721"/>
    </source>
</evidence>
<reference evidence="2" key="1">
    <citation type="journal article" date="2018" name="Nat. Microbiol.">
        <title>Leveraging single-cell genomics to expand the fungal tree of life.</title>
        <authorList>
            <person name="Ahrendt S.R."/>
            <person name="Quandt C.A."/>
            <person name="Ciobanu D."/>
            <person name="Clum A."/>
            <person name="Salamov A."/>
            <person name="Andreopoulos B."/>
            <person name="Cheng J.F."/>
            <person name="Woyke T."/>
            <person name="Pelin A."/>
            <person name="Henrissat B."/>
            <person name="Reynolds N.K."/>
            <person name="Benny G.L."/>
            <person name="Smith M.E."/>
            <person name="James T.Y."/>
            <person name="Grigoriev I.V."/>
        </authorList>
    </citation>
    <scope>NUCLEOTIDE SEQUENCE [LARGE SCALE GENOMIC DNA]</scope>
</reference>
<sequence length="102" mass="11605">MYFKKRWGIDELESDLPEHAYTYPATIACLNVIFKHTRQLEDFFDPHCDHQQGFCVYHLRQKALSKMVNSLIPRGLTANDVYVAYGAVSFASTSPGLVPPIN</sequence>
<dbReference type="Proteomes" id="UP000269721">
    <property type="component" value="Unassembled WGS sequence"/>
</dbReference>
<accession>A0A4P9WE17</accession>
<name>A0A4P9WE17_9FUNG</name>
<protein>
    <submittedName>
        <fullName evidence="1">Uncharacterized protein</fullName>
    </submittedName>
</protein>
<dbReference type="PROSITE" id="PS51257">
    <property type="entry name" value="PROKAR_LIPOPROTEIN"/>
    <property type="match status" value="1"/>
</dbReference>
<gene>
    <name evidence="1" type="ORF">BDK51DRAFT_26603</name>
</gene>
<dbReference type="EMBL" id="KZ995461">
    <property type="protein sequence ID" value="RKO90622.1"/>
    <property type="molecule type" value="Genomic_DNA"/>
</dbReference>